<evidence type="ECO:0000256" key="4">
    <source>
        <dbReference type="ARBA" id="ARBA00022989"/>
    </source>
</evidence>
<organism evidence="10 11">
    <name type="scientific">Diploscapter pachys</name>
    <dbReference type="NCBI Taxonomy" id="2018661"/>
    <lineage>
        <taxon>Eukaryota</taxon>
        <taxon>Metazoa</taxon>
        <taxon>Ecdysozoa</taxon>
        <taxon>Nematoda</taxon>
        <taxon>Chromadorea</taxon>
        <taxon>Rhabditida</taxon>
        <taxon>Rhabditina</taxon>
        <taxon>Rhabditomorpha</taxon>
        <taxon>Rhabditoidea</taxon>
        <taxon>Rhabditidae</taxon>
        <taxon>Diploscapter</taxon>
    </lineage>
</organism>
<dbReference type="InterPro" id="IPR039859">
    <property type="entry name" value="PFA4/ZDH16/20/ERF2-like"/>
</dbReference>
<keyword evidence="5 7" id="KW-0472">Membrane</keyword>
<dbReference type="OrthoDB" id="9909019at2759"/>
<evidence type="ECO:0000256" key="2">
    <source>
        <dbReference type="ARBA" id="ARBA00022679"/>
    </source>
</evidence>
<evidence type="ECO:0000256" key="8">
    <source>
        <dbReference type="SAM" id="MobiDB-lite"/>
    </source>
</evidence>
<feature type="transmembrane region" description="Helical" evidence="7">
    <location>
        <begin position="58"/>
        <end position="78"/>
    </location>
</feature>
<dbReference type="EMBL" id="LIAE01010543">
    <property type="protein sequence ID" value="PAV59149.1"/>
    <property type="molecule type" value="Genomic_DNA"/>
</dbReference>
<evidence type="ECO:0000313" key="11">
    <source>
        <dbReference type="Proteomes" id="UP000218231"/>
    </source>
</evidence>
<dbReference type="EC" id="2.3.1.225" evidence="7"/>
<dbReference type="InterPro" id="IPR001594">
    <property type="entry name" value="Palmitoyltrfase_DHHC"/>
</dbReference>
<reference evidence="10 11" key="1">
    <citation type="journal article" date="2017" name="Curr. Biol.">
        <title>Genome architecture and evolution of a unichromosomal asexual nematode.</title>
        <authorList>
            <person name="Fradin H."/>
            <person name="Zegar C."/>
            <person name="Gutwein M."/>
            <person name="Lucas J."/>
            <person name="Kovtun M."/>
            <person name="Corcoran D."/>
            <person name="Baugh L.R."/>
            <person name="Kiontke K."/>
            <person name="Gunsalus K."/>
            <person name="Fitch D.H."/>
            <person name="Piano F."/>
        </authorList>
    </citation>
    <scope>NUCLEOTIDE SEQUENCE [LARGE SCALE GENOMIC DNA]</scope>
    <source>
        <strain evidence="10">PF1309</strain>
    </source>
</reference>
<gene>
    <name evidence="10" type="ORF">WR25_10819</name>
</gene>
<dbReference type="AlphaFoldDB" id="A0A2A2JC35"/>
<proteinExistence type="inferred from homology"/>
<keyword evidence="11" id="KW-1185">Reference proteome</keyword>
<feature type="region of interest" description="Disordered" evidence="8">
    <location>
        <begin position="354"/>
        <end position="376"/>
    </location>
</feature>
<dbReference type="Proteomes" id="UP000218231">
    <property type="component" value="Unassembled WGS sequence"/>
</dbReference>
<keyword evidence="3 7" id="KW-0812">Transmembrane</keyword>
<sequence>MRLIVSDSLRGPAGGSTRLRRNASVESLALQQQARWNPMGRWRACIQPGGCIYKIYQVLTYLPVFIVIAAVSWGYYAYIVQLCFLTVDNLLQRTLYILFFHIFMLLFLSSYYQTIVTRPKKPPHQFYLDNEAEMELAACENDDFRRRDAVLRKFITRKDLPIRTKGYDGIRYCDKCKMIKPDRAHHCSICGLCVLKFDHHCPWVNNCVNYHNYKFFLLFLGYGALFCLFVLFTDLPFFIDFWRFDFKSGMEFNKGKFQLMFLIFVSMLFAISLLCLFIYHLWLTSKNRTTVESFRAVMLETGPDRNAFNHGIRANYREVFGTNPWFWFLPVFSSEGDGSEFKTRRDAPLTYRQSTSSPGQCSYRQTDETSELSNGVHTSEYEMRHINGNAVRSLDEICKVPLSLGNGVNFDRWTASKKCLGLTATAPHLPTRYSLLASAEEGHLLDGPSDSEDSNGEDRII</sequence>
<evidence type="ECO:0000256" key="5">
    <source>
        <dbReference type="ARBA" id="ARBA00023136"/>
    </source>
</evidence>
<accession>A0A2A2JC35</accession>
<evidence type="ECO:0000256" key="3">
    <source>
        <dbReference type="ARBA" id="ARBA00022692"/>
    </source>
</evidence>
<dbReference type="GO" id="GO:0019706">
    <property type="term" value="F:protein-cysteine S-palmitoyltransferase activity"/>
    <property type="evidence" value="ECO:0007669"/>
    <property type="project" value="UniProtKB-EC"/>
</dbReference>
<feature type="domain" description="Palmitoyltransferase DHHC" evidence="9">
    <location>
        <begin position="169"/>
        <end position="294"/>
    </location>
</feature>
<dbReference type="GO" id="GO:0016020">
    <property type="term" value="C:membrane"/>
    <property type="evidence" value="ECO:0007669"/>
    <property type="project" value="UniProtKB-SubCell"/>
</dbReference>
<evidence type="ECO:0000256" key="7">
    <source>
        <dbReference type="RuleBase" id="RU079119"/>
    </source>
</evidence>
<name>A0A2A2JC35_9BILA</name>
<dbReference type="Pfam" id="PF01529">
    <property type="entry name" value="DHHC"/>
    <property type="match status" value="1"/>
</dbReference>
<comment type="catalytic activity">
    <reaction evidence="7">
        <text>L-cysteinyl-[protein] + hexadecanoyl-CoA = S-hexadecanoyl-L-cysteinyl-[protein] + CoA</text>
        <dbReference type="Rhea" id="RHEA:36683"/>
        <dbReference type="Rhea" id="RHEA-COMP:10131"/>
        <dbReference type="Rhea" id="RHEA-COMP:11032"/>
        <dbReference type="ChEBI" id="CHEBI:29950"/>
        <dbReference type="ChEBI" id="CHEBI:57287"/>
        <dbReference type="ChEBI" id="CHEBI:57379"/>
        <dbReference type="ChEBI" id="CHEBI:74151"/>
        <dbReference type="EC" id="2.3.1.225"/>
    </reaction>
</comment>
<keyword evidence="4 7" id="KW-1133">Transmembrane helix</keyword>
<feature type="compositionally biased region" description="Polar residues" evidence="8">
    <location>
        <begin position="354"/>
        <end position="364"/>
    </location>
</feature>
<evidence type="ECO:0000313" key="10">
    <source>
        <dbReference type="EMBL" id="PAV59149.1"/>
    </source>
</evidence>
<comment type="subcellular location">
    <subcellularLocation>
        <location evidence="1">Membrane</location>
        <topology evidence="1">Multi-pass membrane protein</topology>
    </subcellularLocation>
</comment>
<evidence type="ECO:0000259" key="9">
    <source>
        <dbReference type="Pfam" id="PF01529"/>
    </source>
</evidence>
<dbReference type="STRING" id="2018661.A0A2A2JC35"/>
<feature type="transmembrane region" description="Helical" evidence="7">
    <location>
        <begin position="259"/>
        <end position="279"/>
    </location>
</feature>
<keyword evidence="6 7" id="KW-0012">Acyltransferase</keyword>
<evidence type="ECO:0000256" key="1">
    <source>
        <dbReference type="ARBA" id="ARBA00004141"/>
    </source>
</evidence>
<comment type="domain">
    <text evidence="7">The DHHC domain is required for palmitoyltransferase activity.</text>
</comment>
<keyword evidence="2 7" id="KW-0808">Transferase</keyword>
<feature type="transmembrane region" description="Helical" evidence="7">
    <location>
        <begin position="90"/>
        <end position="112"/>
    </location>
</feature>
<comment type="similarity">
    <text evidence="7">Belongs to the DHHC palmitoyltransferase family.</text>
</comment>
<dbReference type="PROSITE" id="PS50216">
    <property type="entry name" value="DHHC"/>
    <property type="match status" value="1"/>
</dbReference>
<feature type="transmembrane region" description="Helical" evidence="7">
    <location>
        <begin position="215"/>
        <end position="239"/>
    </location>
</feature>
<dbReference type="PANTHER" id="PTHR12246">
    <property type="entry name" value="PALMITOYLTRANSFERASE ZDHHC16"/>
    <property type="match status" value="1"/>
</dbReference>
<protein>
    <recommendedName>
        <fullName evidence="7">Palmitoyltransferase</fullName>
        <ecNumber evidence="7">2.3.1.225</ecNumber>
    </recommendedName>
</protein>
<evidence type="ECO:0000256" key="6">
    <source>
        <dbReference type="ARBA" id="ARBA00023315"/>
    </source>
</evidence>
<comment type="caution">
    <text evidence="10">The sequence shown here is derived from an EMBL/GenBank/DDBJ whole genome shotgun (WGS) entry which is preliminary data.</text>
</comment>